<dbReference type="NCBIfam" id="NF045659">
    <property type="entry name" value="DiMArgaseDdahMtb"/>
    <property type="match status" value="1"/>
</dbReference>
<evidence type="ECO:0000313" key="5">
    <source>
        <dbReference type="Proteomes" id="UP000598360"/>
    </source>
</evidence>
<protein>
    <submittedName>
        <fullName evidence="4">Amidinotransferase</fullName>
    </submittedName>
</protein>
<comment type="similarity">
    <text evidence="1">Belongs to the DDAH family.</text>
</comment>
<dbReference type="GO" id="GO:0016597">
    <property type="term" value="F:amino acid binding"/>
    <property type="evidence" value="ECO:0007669"/>
    <property type="project" value="TreeGrafter"/>
</dbReference>
<evidence type="ECO:0000313" key="4">
    <source>
        <dbReference type="EMBL" id="MBE9374926.1"/>
    </source>
</evidence>
<dbReference type="PANTHER" id="PTHR12737">
    <property type="entry name" value="DIMETHYLARGININE DIMETHYLAMINOHYDROLASE"/>
    <property type="match status" value="1"/>
</dbReference>
<dbReference type="Gene3D" id="3.75.10.10">
    <property type="entry name" value="L-arginine/glycine Amidinotransferase, Chain A"/>
    <property type="match status" value="1"/>
</dbReference>
<dbReference type="GO" id="GO:0016403">
    <property type="term" value="F:dimethylargininase activity"/>
    <property type="evidence" value="ECO:0007669"/>
    <property type="project" value="TreeGrafter"/>
</dbReference>
<dbReference type="Proteomes" id="UP000598360">
    <property type="component" value="Unassembled WGS sequence"/>
</dbReference>
<dbReference type="SUPFAM" id="SSF55909">
    <property type="entry name" value="Pentein"/>
    <property type="match status" value="1"/>
</dbReference>
<evidence type="ECO:0000256" key="1">
    <source>
        <dbReference type="ARBA" id="ARBA00008532"/>
    </source>
</evidence>
<comment type="caution">
    <text evidence="4">The sequence shown here is derived from an EMBL/GenBank/DDBJ whole genome shotgun (WGS) entry which is preliminary data.</text>
</comment>
<sequence>MCPPRYFAVEYAINPWMDPGAPVDAELAMHQWSVLRATYERLGHRVRLVEPRPGLPDMVFVANAATAIDGRVLGARFRNAERAPEAEHFRDWLGANGHPGVRPPAAVNEAEGDLVWTGDVLLAGSGFRTDPRAHREAAAVLGVPVVSLELVDERYYHLDTALFVLTRGPRARIAYYPPAFSAAAQDLLGRMFPDAVAADAADAACLGLNAVSDGKHVVLPAEATGLAEALAGLGYEPIPVDVSELRKAGGGPKCCTLELHA</sequence>
<dbReference type="PANTHER" id="PTHR12737:SF9">
    <property type="entry name" value="DIMETHYLARGININASE"/>
    <property type="match status" value="1"/>
</dbReference>
<keyword evidence="5" id="KW-1185">Reference proteome</keyword>
<evidence type="ECO:0000256" key="3">
    <source>
        <dbReference type="PIRSR" id="PIRSR633199-1"/>
    </source>
</evidence>
<dbReference type="InterPro" id="IPR033199">
    <property type="entry name" value="DDAH-like"/>
</dbReference>
<reference evidence="4" key="1">
    <citation type="submission" date="2020-10" db="EMBL/GenBank/DDBJ databases">
        <title>Diversity and distribution of actinomycetes associated with coral in the coast of Hainan.</title>
        <authorList>
            <person name="Li F."/>
        </authorList>
    </citation>
    <scope>NUCLEOTIDE SEQUENCE</scope>
    <source>
        <strain evidence="4">HNM0983</strain>
    </source>
</reference>
<name>A0A929B9U9_9PSEU</name>
<feature type="active site" description="Nucleophile" evidence="3">
    <location>
        <position position="254"/>
    </location>
</feature>
<gene>
    <name evidence="4" type="ORF">IQ251_10770</name>
</gene>
<dbReference type="AlphaFoldDB" id="A0A929B9U9"/>
<evidence type="ECO:0000256" key="2">
    <source>
        <dbReference type="ARBA" id="ARBA00022801"/>
    </source>
</evidence>
<organism evidence="4 5">
    <name type="scientific">Saccharopolyspora montiporae</name>
    <dbReference type="NCBI Taxonomy" id="2781240"/>
    <lineage>
        <taxon>Bacteria</taxon>
        <taxon>Bacillati</taxon>
        <taxon>Actinomycetota</taxon>
        <taxon>Actinomycetes</taxon>
        <taxon>Pseudonocardiales</taxon>
        <taxon>Pseudonocardiaceae</taxon>
        <taxon>Saccharopolyspora</taxon>
    </lineage>
</organism>
<dbReference type="GO" id="GO:0045429">
    <property type="term" value="P:positive regulation of nitric oxide biosynthetic process"/>
    <property type="evidence" value="ECO:0007669"/>
    <property type="project" value="TreeGrafter"/>
</dbReference>
<accession>A0A929B9U9</accession>
<dbReference type="GO" id="GO:0000052">
    <property type="term" value="P:citrulline metabolic process"/>
    <property type="evidence" value="ECO:0007669"/>
    <property type="project" value="TreeGrafter"/>
</dbReference>
<proteinExistence type="inferred from homology"/>
<keyword evidence="2" id="KW-0378">Hydrolase</keyword>
<dbReference type="GO" id="GO:0006525">
    <property type="term" value="P:arginine metabolic process"/>
    <property type="evidence" value="ECO:0007669"/>
    <property type="project" value="TreeGrafter"/>
</dbReference>
<dbReference type="EMBL" id="JADEYC010000016">
    <property type="protein sequence ID" value="MBE9374926.1"/>
    <property type="molecule type" value="Genomic_DNA"/>
</dbReference>
<feature type="active site" description="Proton donor" evidence="3">
    <location>
        <position position="157"/>
    </location>
</feature>